<dbReference type="PANTHER" id="PTHR47055:SF3">
    <property type="entry name" value="PHORBOL-ESTER_DAG-TYPE DOMAIN-CONTAINING PROTEIN"/>
    <property type="match status" value="1"/>
</dbReference>
<dbReference type="EMBL" id="JARBHB010000006">
    <property type="protein sequence ID" value="KAJ8881638.1"/>
    <property type="molecule type" value="Genomic_DNA"/>
</dbReference>
<keyword evidence="3" id="KW-1185">Reference proteome</keyword>
<evidence type="ECO:0000259" key="1">
    <source>
        <dbReference type="Pfam" id="PF13843"/>
    </source>
</evidence>
<organism evidence="2 3">
    <name type="scientific">Dryococelus australis</name>
    <dbReference type="NCBI Taxonomy" id="614101"/>
    <lineage>
        <taxon>Eukaryota</taxon>
        <taxon>Metazoa</taxon>
        <taxon>Ecdysozoa</taxon>
        <taxon>Arthropoda</taxon>
        <taxon>Hexapoda</taxon>
        <taxon>Insecta</taxon>
        <taxon>Pterygota</taxon>
        <taxon>Neoptera</taxon>
        <taxon>Polyneoptera</taxon>
        <taxon>Phasmatodea</taxon>
        <taxon>Verophasmatodea</taxon>
        <taxon>Anareolatae</taxon>
        <taxon>Phasmatidae</taxon>
        <taxon>Eurycanthinae</taxon>
        <taxon>Dryococelus</taxon>
    </lineage>
</organism>
<gene>
    <name evidence="2" type="ORF">PR048_018124</name>
</gene>
<dbReference type="Pfam" id="PF13843">
    <property type="entry name" value="DDE_Tnp_1_7"/>
    <property type="match status" value="1"/>
</dbReference>
<comment type="caution">
    <text evidence="2">The sequence shown here is derived from an EMBL/GenBank/DDBJ whole genome shotgun (WGS) entry which is preliminary data.</text>
</comment>
<proteinExistence type="predicted"/>
<dbReference type="PANTHER" id="PTHR47055">
    <property type="entry name" value="DDE_TNP_1_7 DOMAIN-CONTAINING PROTEIN"/>
    <property type="match status" value="1"/>
</dbReference>
<dbReference type="InterPro" id="IPR029526">
    <property type="entry name" value="PGBD"/>
</dbReference>
<feature type="domain" description="PiggyBac transposable element-derived protein" evidence="1">
    <location>
        <begin position="52"/>
        <end position="124"/>
    </location>
</feature>
<accession>A0ABQ9HBE3</accession>
<sequence length="124" mass="14116">MDENADPTLETEFKLHELLPILEDNEDSSDHEEVSVAIMPLTNSNSVSNEQTPLQIFEQFIDAEVIDILVDQANHYAARKNKFGNASTLLLRGYVSVSRMRMFWEGSKDCYNELVASSLSQDRF</sequence>
<dbReference type="InterPro" id="IPR052638">
    <property type="entry name" value="PiggyBac_TE-derived"/>
</dbReference>
<dbReference type="Proteomes" id="UP001159363">
    <property type="component" value="Chromosome 5"/>
</dbReference>
<evidence type="ECO:0000313" key="3">
    <source>
        <dbReference type="Proteomes" id="UP001159363"/>
    </source>
</evidence>
<name>A0ABQ9HBE3_9NEOP</name>
<protein>
    <recommendedName>
        <fullName evidence="1">PiggyBac transposable element-derived protein domain-containing protein</fullName>
    </recommendedName>
</protein>
<reference evidence="2 3" key="1">
    <citation type="submission" date="2023-02" db="EMBL/GenBank/DDBJ databases">
        <title>LHISI_Scaffold_Assembly.</title>
        <authorList>
            <person name="Stuart O.P."/>
            <person name="Cleave R."/>
            <person name="Magrath M.J.L."/>
            <person name="Mikheyev A.S."/>
        </authorList>
    </citation>
    <scope>NUCLEOTIDE SEQUENCE [LARGE SCALE GENOMIC DNA]</scope>
    <source>
        <strain evidence="2">Daus_M_001</strain>
        <tissue evidence="2">Leg muscle</tissue>
    </source>
</reference>
<evidence type="ECO:0000313" key="2">
    <source>
        <dbReference type="EMBL" id="KAJ8881638.1"/>
    </source>
</evidence>